<feature type="transmembrane region" description="Helical" evidence="1">
    <location>
        <begin position="6"/>
        <end position="24"/>
    </location>
</feature>
<keyword evidence="1" id="KW-0812">Transmembrane</keyword>
<organism evidence="2 3">
    <name type="scientific">Desulfatibacillum alkenivorans DSM 16219</name>
    <dbReference type="NCBI Taxonomy" id="1121393"/>
    <lineage>
        <taxon>Bacteria</taxon>
        <taxon>Pseudomonadati</taxon>
        <taxon>Thermodesulfobacteriota</taxon>
        <taxon>Desulfobacteria</taxon>
        <taxon>Desulfobacterales</taxon>
        <taxon>Desulfatibacillaceae</taxon>
        <taxon>Desulfatibacillum</taxon>
    </lineage>
</organism>
<feature type="transmembrane region" description="Helical" evidence="1">
    <location>
        <begin position="108"/>
        <end position="129"/>
    </location>
</feature>
<feature type="transmembrane region" description="Helical" evidence="1">
    <location>
        <begin position="45"/>
        <end position="68"/>
    </location>
</feature>
<dbReference type="EMBL" id="FQZU01000017">
    <property type="protein sequence ID" value="SHK07717.1"/>
    <property type="molecule type" value="Genomic_DNA"/>
</dbReference>
<evidence type="ECO:0008006" key="4">
    <source>
        <dbReference type="Google" id="ProtNLM"/>
    </source>
</evidence>
<sequence length="142" mass="15419">MIYMHPFFQALMFVLALYALFLAVPRFLALHTGRVKAFSRKRHALAGGAAFAGALSGMLGGGVMTRLLDLEPYVGGNHENLAGIMAALMILGMASGLYLYFKPRKRKALPAAHGLINLFILFLFLFQAYTGLGILNRISQGG</sequence>
<gene>
    <name evidence="2" type="ORF">SAMN02745216_02845</name>
</gene>
<reference evidence="3" key="1">
    <citation type="submission" date="2016-11" db="EMBL/GenBank/DDBJ databases">
        <authorList>
            <person name="Varghese N."/>
            <person name="Submissions S."/>
        </authorList>
    </citation>
    <scope>NUCLEOTIDE SEQUENCE [LARGE SCALE GENOMIC DNA]</scope>
    <source>
        <strain evidence="3">DSM 16219</strain>
    </source>
</reference>
<dbReference type="RefSeq" id="WP_073476835.1">
    <property type="nucleotide sequence ID" value="NZ_FQZU01000017.1"/>
</dbReference>
<evidence type="ECO:0000313" key="2">
    <source>
        <dbReference type="EMBL" id="SHK07717.1"/>
    </source>
</evidence>
<protein>
    <recommendedName>
        <fullName evidence="4">DUF4079 domain-containing protein</fullName>
    </recommendedName>
</protein>
<feature type="transmembrane region" description="Helical" evidence="1">
    <location>
        <begin position="80"/>
        <end position="101"/>
    </location>
</feature>
<proteinExistence type="predicted"/>
<keyword evidence="1" id="KW-1133">Transmembrane helix</keyword>
<accession>A0A1M6PIH1</accession>
<evidence type="ECO:0000256" key="1">
    <source>
        <dbReference type="SAM" id="Phobius"/>
    </source>
</evidence>
<dbReference type="AlphaFoldDB" id="A0A1M6PIH1"/>
<keyword evidence="3" id="KW-1185">Reference proteome</keyword>
<keyword evidence="1" id="KW-0472">Membrane</keyword>
<dbReference type="STRING" id="1121393.SAMN02745216_02845"/>
<name>A0A1M6PIH1_9BACT</name>
<dbReference type="Proteomes" id="UP000183994">
    <property type="component" value="Unassembled WGS sequence"/>
</dbReference>
<evidence type="ECO:0000313" key="3">
    <source>
        <dbReference type="Proteomes" id="UP000183994"/>
    </source>
</evidence>
<dbReference type="OrthoDB" id="5471348at2"/>